<keyword evidence="4" id="KW-0812">Transmembrane</keyword>
<dbReference type="SMART" id="SM00304">
    <property type="entry name" value="HAMP"/>
    <property type="match status" value="1"/>
</dbReference>
<dbReference type="OrthoDB" id="369026at2"/>
<evidence type="ECO:0000313" key="8">
    <source>
        <dbReference type="Proteomes" id="UP000249590"/>
    </source>
</evidence>
<dbReference type="Pfam" id="PF00672">
    <property type="entry name" value="HAMP"/>
    <property type="match status" value="1"/>
</dbReference>
<dbReference type="PROSITE" id="PS50885">
    <property type="entry name" value="HAMP"/>
    <property type="match status" value="1"/>
</dbReference>
<name>A0A8B2NM38_9HYPH</name>
<feature type="domain" description="HAMP" evidence="6">
    <location>
        <begin position="329"/>
        <end position="382"/>
    </location>
</feature>
<dbReference type="InterPro" id="IPR032255">
    <property type="entry name" value="HBM"/>
</dbReference>
<dbReference type="PROSITE" id="PS50111">
    <property type="entry name" value="CHEMOTAXIS_TRANSDUC_2"/>
    <property type="match status" value="1"/>
</dbReference>
<comment type="similarity">
    <text evidence="2">Belongs to the methyl-accepting chemotaxis (MCP) protein family.</text>
</comment>
<evidence type="ECO:0008006" key="9">
    <source>
        <dbReference type="Google" id="ProtNLM"/>
    </source>
</evidence>
<evidence type="ECO:0000256" key="2">
    <source>
        <dbReference type="ARBA" id="ARBA00029447"/>
    </source>
</evidence>
<reference evidence="7 8" key="1">
    <citation type="submission" date="2018-05" db="EMBL/GenBank/DDBJ databases">
        <title>Acuticoccus sediminis sp. nov., isolated from deep-sea sediment of Indian Ocean.</title>
        <authorList>
            <person name="Liu X."/>
            <person name="Lai Q."/>
            <person name="Du Y."/>
            <person name="Sun F."/>
            <person name="Zhang X."/>
            <person name="Wang S."/>
            <person name="Shao Z."/>
        </authorList>
    </citation>
    <scope>NUCLEOTIDE SEQUENCE [LARGE SCALE GENOMIC DNA]</scope>
    <source>
        <strain evidence="7 8">PTG4-2</strain>
    </source>
</reference>
<dbReference type="SMART" id="SM00283">
    <property type="entry name" value="MA"/>
    <property type="match status" value="1"/>
</dbReference>
<dbReference type="Proteomes" id="UP000249590">
    <property type="component" value="Unassembled WGS sequence"/>
</dbReference>
<feature type="domain" description="Methyl-accepting transducer" evidence="5">
    <location>
        <begin position="510"/>
        <end position="753"/>
    </location>
</feature>
<dbReference type="PANTHER" id="PTHR32089:SF112">
    <property type="entry name" value="LYSOZYME-LIKE PROTEIN-RELATED"/>
    <property type="match status" value="1"/>
</dbReference>
<dbReference type="GO" id="GO:0016020">
    <property type="term" value="C:membrane"/>
    <property type="evidence" value="ECO:0007669"/>
    <property type="project" value="InterPro"/>
</dbReference>
<dbReference type="InterPro" id="IPR000014">
    <property type="entry name" value="PAS"/>
</dbReference>
<evidence type="ECO:0000256" key="3">
    <source>
        <dbReference type="PROSITE-ProRule" id="PRU00284"/>
    </source>
</evidence>
<keyword evidence="4" id="KW-1133">Transmembrane helix</keyword>
<comment type="caution">
    <text evidence="7">The sequence shown here is derived from an EMBL/GenBank/DDBJ whole genome shotgun (WGS) entry which is preliminary data.</text>
</comment>
<dbReference type="Pfam" id="PF00015">
    <property type="entry name" value="MCPsignal"/>
    <property type="match status" value="1"/>
</dbReference>
<dbReference type="InterPro" id="IPR003660">
    <property type="entry name" value="HAMP_dom"/>
</dbReference>
<keyword evidence="4" id="KW-0472">Membrane</keyword>
<dbReference type="Gene3D" id="1.10.287.950">
    <property type="entry name" value="Methyl-accepting chemotaxis protein"/>
    <property type="match status" value="1"/>
</dbReference>
<dbReference type="SMART" id="SM01358">
    <property type="entry name" value="HBM"/>
    <property type="match status" value="1"/>
</dbReference>
<dbReference type="CDD" id="cd06225">
    <property type="entry name" value="HAMP"/>
    <property type="match status" value="1"/>
</dbReference>
<proteinExistence type="inferred from homology"/>
<keyword evidence="1 3" id="KW-0807">Transducer</keyword>
<evidence type="ECO:0000259" key="5">
    <source>
        <dbReference type="PROSITE" id="PS50111"/>
    </source>
</evidence>
<sequence length="773" mass="83052">MSKILGRAPNALNNIALSLKLIASVSVVLALLLAVWGFGHRGVGEIDGMFSHYRRSAHADIFLSGLRTRVMRANLAVANFVGRNGEVSAADAAVTVNAISDDATAARAEALFEGDPAVLPAVRDILGRADTYAALFDRLAAEQRRYDDLFAELESEGQALKVALEGLIRSVFTGADGDAEREVATFEEHALLGEVEALRFLVDFKPEPAAAARREFGEATTGIERYRNTNPQRIRQTESVLSALGAYRETFDAIETVIVRRNALLRDEIIPLETRILADVQHLAEAQEAAQRTLDAEAPSAVASTQSTTFLLSIVAVLVAVAAGFAIVITVGRPIRALTGVMNRLADGDTDFAVRPDNSRDEFGQMWTALAKMRTTTEDAFSRAQMIDQVPMPVMVADPNDDFRITYMNKATRKQLGLIEHLLPIRVDEMEGASIDRFHKNPAHQRAILANPSMLPYSTTINLAGEEHLHLTCSEVRDRAGRYSGTLLSWEIVSQKVRSTRVFETTVKATMDQMAATFTGMRHQVDGIVGSVRTTQGELTAGVGAVGQAAASVQMVASAAEELSSSITEITQRISSSSERIRRASHDTQSVAAQANELLAVSGRISKVVETISDIAGKTNLLALNATIEAASAGEAGKGFAVVAHEVKDLATQTAEATQEVTQQIDAIQKQVETVVGGITEVSQTIESMRETFSGVAAAVEEQQAATHEITVNAQYAASGVSTASDTLRNVEDLSKGNLTAAQLLSTATSELSEANDNLGRESDSFLVEMKRS</sequence>
<dbReference type="Gene3D" id="6.10.340.10">
    <property type="match status" value="1"/>
</dbReference>
<dbReference type="SUPFAM" id="SSF58104">
    <property type="entry name" value="Methyl-accepting chemotaxis protein (MCP) signaling domain"/>
    <property type="match status" value="1"/>
</dbReference>
<protein>
    <recommendedName>
        <fullName evidence="9">Methyl-accepting chemotaxis protein</fullName>
    </recommendedName>
</protein>
<organism evidence="7 8">
    <name type="scientific">Acuticoccus sediminis</name>
    <dbReference type="NCBI Taxonomy" id="2184697"/>
    <lineage>
        <taxon>Bacteria</taxon>
        <taxon>Pseudomonadati</taxon>
        <taxon>Pseudomonadota</taxon>
        <taxon>Alphaproteobacteria</taxon>
        <taxon>Hyphomicrobiales</taxon>
        <taxon>Amorphaceae</taxon>
        <taxon>Acuticoccus</taxon>
    </lineage>
</organism>
<dbReference type="GO" id="GO:0007165">
    <property type="term" value="P:signal transduction"/>
    <property type="evidence" value="ECO:0007669"/>
    <property type="project" value="UniProtKB-KW"/>
</dbReference>
<evidence type="ECO:0000256" key="1">
    <source>
        <dbReference type="ARBA" id="ARBA00023224"/>
    </source>
</evidence>
<dbReference type="AlphaFoldDB" id="A0A8B2NM38"/>
<feature type="transmembrane region" description="Helical" evidence="4">
    <location>
        <begin position="21"/>
        <end position="39"/>
    </location>
</feature>
<dbReference type="RefSeq" id="WP_111351832.1">
    <property type="nucleotide sequence ID" value="NZ_JAIWKD010000009.1"/>
</dbReference>
<gene>
    <name evidence="7" type="ORF">DLJ53_29375</name>
</gene>
<dbReference type="EMBL" id="QHHQ01000009">
    <property type="protein sequence ID" value="RAH97316.1"/>
    <property type="molecule type" value="Genomic_DNA"/>
</dbReference>
<accession>A0A8B2NM38</accession>
<evidence type="ECO:0000313" key="7">
    <source>
        <dbReference type="EMBL" id="RAH97316.1"/>
    </source>
</evidence>
<dbReference type="Gene3D" id="3.30.450.20">
    <property type="entry name" value="PAS domain"/>
    <property type="match status" value="1"/>
</dbReference>
<feature type="transmembrane region" description="Helical" evidence="4">
    <location>
        <begin position="310"/>
        <end position="332"/>
    </location>
</feature>
<dbReference type="PANTHER" id="PTHR32089">
    <property type="entry name" value="METHYL-ACCEPTING CHEMOTAXIS PROTEIN MCPB"/>
    <property type="match status" value="1"/>
</dbReference>
<keyword evidence="8" id="KW-1185">Reference proteome</keyword>
<dbReference type="Pfam" id="PF13188">
    <property type="entry name" value="PAS_8"/>
    <property type="match status" value="1"/>
</dbReference>
<dbReference type="InterPro" id="IPR004089">
    <property type="entry name" value="MCPsignal_dom"/>
</dbReference>
<evidence type="ECO:0000256" key="4">
    <source>
        <dbReference type="SAM" id="Phobius"/>
    </source>
</evidence>
<evidence type="ECO:0000259" key="6">
    <source>
        <dbReference type="PROSITE" id="PS50885"/>
    </source>
</evidence>